<evidence type="ECO:0000256" key="3">
    <source>
        <dbReference type="SAM" id="MobiDB-lite"/>
    </source>
</evidence>
<dbReference type="InterPro" id="IPR001313">
    <property type="entry name" value="Pumilio_RNA-bd_rpt"/>
</dbReference>
<evidence type="ECO:0000256" key="2">
    <source>
        <dbReference type="PROSITE-ProRule" id="PRU00317"/>
    </source>
</evidence>
<dbReference type="Pfam" id="PF00806">
    <property type="entry name" value="PUF"/>
    <property type="match status" value="4"/>
</dbReference>
<evidence type="ECO:0000259" key="4">
    <source>
        <dbReference type="PROSITE" id="PS50303"/>
    </source>
</evidence>
<evidence type="ECO:0000313" key="6">
    <source>
        <dbReference type="Proteomes" id="UP001211907"/>
    </source>
</evidence>
<dbReference type="Proteomes" id="UP001211907">
    <property type="component" value="Unassembled WGS sequence"/>
</dbReference>
<name>A0AAD5X7Y3_9FUNG</name>
<dbReference type="SMART" id="SM00025">
    <property type="entry name" value="Pumilio"/>
    <property type="match status" value="5"/>
</dbReference>
<feature type="compositionally biased region" description="Pro residues" evidence="3">
    <location>
        <begin position="462"/>
        <end position="471"/>
    </location>
</feature>
<keyword evidence="6" id="KW-1185">Reference proteome</keyword>
<dbReference type="PANTHER" id="PTHR47093:SF1">
    <property type="entry name" value="PROTEIN JSN1-RELATED"/>
    <property type="match status" value="1"/>
</dbReference>
<dbReference type="InterPro" id="IPR016024">
    <property type="entry name" value="ARM-type_fold"/>
</dbReference>
<dbReference type="GO" id="GO:0003723">
    <property type="term" value="F:RNA binding"/>
    <property type="evidence" value="ECO:0007669"/>
    <property type="project" value="InterPro"/>
</dbReference>
<protein>
    <recommendedName>
        <fullName evidence="4">PUM-HD domain-containing protein</fullName>
    </recommendedName>
</protein>
<feature type="compositionally biased region" description="Low complexity" evidence="3">
    <location>
        <begin position="472"/>
        <end position="486"/>
    </location>
</feature>
<organism evidence="5 6">
    <name type="scientific">Physocladia obscura</name>
    <dbReference type="NCBI Taxonomy" id="109957"/>
    <lineage>
        <taxon>Eukaryota</taxon>
        <taxon>Fungi</taxon>
        <taxon>Fungi incertae sedis</taxon>
        <taxon>Chytridiomycota</taxon>
        <taxon>Chytridiomycota incertae sedis</taxon>
        <taxon>Chytridiomycetes</taxon>
        <taxon>Chytridiales</taxon>
        <taxon>Chytriomycetaceae</taxon>
        <taxon>Physocladia</taxon>
    </lineage>
</organism>
<accession>A0AAD5X7Y3</accession>
<evidence type="ECO:0000313" key="5">
    <source>
        <dbReference type="EMBL" id="KAJ3088358.1"/>
    </source>
</evidence>
<keyword evidence="1" id="KW-0677">Repeat</keyword>
<dbReference type="SUPFAM" id="SSF48371">
    <property type="entry name" value="ARM repeat"/>
    <property type="match status" value="1"/>
</dbReference>
<dbReference type="PROSITE" id="PS50302">
    <property type="entry name" value="PUM"/>
    <property type="match status" value="2"/>
</dbReference>
<dbReference type="InterPro" id="IPR052645">
    <property type="entry name" value="Pumilio_domain_protein"/>
</dbReference>
<sequence>MGNGQHQFQNGQRQQFVQSTQSDLFSDDSLQNGIIDSVFDGYASSLIPLPEPSGHRRVDQSRLREMRKRLENSGIDVEQVCDIFDECYDEAVELCTDYIGNVVLQKLIERSNESRRCVLIEKLSNNLASLGVHKNGTWVVQKIIDSAQTTTEASLIVKALRQYAPCLLLDQFGNYVIQCCLRLAPHGGSGFIFDALSHPDKCVEIATGRFGSRAMRSCLESQYTTKRQQKQVATAIVACAMQLVGNVNGSVVITWLVDGSMLAGRFRVLASKFAEEDVPALCRHKLASLTVLKIVTQRIELDARDLILNEIFYRDYNDTNGANFTQMVGSAGSNLREIISDHTVGVALIQKILSTGCVSNEERVRLAERVRICMAAMIEVKTNPMAYKRLFEEVTMITGGAGDSPSSSTAAANGFSNRQQETVSPLLVSSGNGGLFFGTTSQYENDGNGYGGYGNPQHYLSSPPPSLPSPPQQFQQQQQQQRLYAAQQQQQQFYNGYAASSLVQQQQHLQQQQYNY</sequence>
<feature type="repeat" description="Pumilio" evidence="2">
    <location>
        <begin position="122"/>
        <end position="158"/>
    </location>
</feature>
<dbReference type="PANTHER" id="PTHR47093">
    <property type="entry name" value="PROTEIN JSN1-RELATED"/>
    <property type="match status" value="1"/>
</dbReference>
<comment type="caution">
    <text evidence="5">The sequence shown here is derived from an EMBL/GenBank/DDBJ whole genome shotgun (WGS) entry which is preliminary data.</text>
</comment>
<feature type="region of interest" description="Disordered" evidence="3">
    <location>
        <begin position="447"/>
        <end position="486"/>
    </location>
</feature>
<gene>
    <name evidence="5" type="ORF">HK100_008061</name>
</gene>
<feature type="domain" description="PUM-HD" evidence="4">
    <location>
        <begin position="12"/>
        <end position="398"/>
    </location>
</feature>
<dbReference type="GO" id="GO:0000288">
    <property type="term" value="P:nuclear-transcribed mRNA catabolic process, deadenylation-dependent decay"/>
    <property type="evidence" value="ECO:0007669"/>
    <property type="project" value="TreeGrafter"/>
</dbReference>
<dbReference type="PROSITE" id="PS50303">
    <property type="entry name" value="PUM_HD"/>
    <property type="match status" value="1"/>
</dbReference>
<reference evidence="5" key="1">
    <citation type="submission" date="2020-05" db="EMBL/GenBank/DDBJ databases">
        <title>Phylogenomic resolution of chytrid fungi.</title>
        <authorList>
            <person name="Stajich J.E."/>
            <person name="Amses K."/>
            <person name="Simmons R."/>
            <person name="Seto K."/>
            <person name="Myers J."/>
            <person name="Bonds A."/>
            <person name="Quandt C.A."/>
            <person name="Barry K."/>
            <person name="Liu P."/>
            <person name="Grigoriev I."/>
            <person name="Longcore J.E."/>
            <person name="James T.Y."/>
        </authorList>
    </citation>
    <scope>NUCLEOTIDE SEQUENCE</scope>
    <source>
        <strain evidence="5">JEL0513</strain>
    </source>
</reference>
<dbReference type="InterPro" id="IPR033133">
    <property type="entry name" value="PUM-HD"/>
</dbReference>
<proteinExistence type="predicted"/>
<evidence type="ECO:0000256" key="1">
    <source>
        <dbReference type="ARBA" id="ARBA00022737"/>
    </source>
</evidence>
<feature type="repeat" description="Pumilio" evidence="2">
    <location>
        <begin position="86"/>
        <end position="121"/>
    </location>
</feature>
<dbReference type="AlphaFoldDB" id="A0AAD5X7Y3"/>
<dbReference type="EMBL" id="JADGJH010003868">
    <property type="protein sequence ID" value="KAJ3088358.1"/>
    <property type="molecule type" value="Genomic_DNA"/>
</dbReference>
<dbReference type="Gene3D" id="1.25.10.10">
    <property type="entry name" value="Leucine-rich Repeat Variant"/>
    <property type="match status" value="1"/>
</dbReference>
<dbReference type="InterPro" id="IPR011989">
    <property type="entry name" value="ARM-like"/>
</dbReference>